<dbReference type="CDD" id="cd17039">
    <property type="entry name" value="Ubl_ubiquitin_like"/>
    <property type="match status" value="1"/>
</dbReference>
<name>A0A8J4V0Y3_9MYCE</name>
<evidence type="ECO:0000256" key="7">
    <source>
        <dbReference type="ARBA" id="ARBA00023242"/>
    </source>
</evidence>
<dbReference type="GO" id="GO:0008380">
    <property type="term" value="P:RNA splicing"/>
    <property type="evidence" value="ECO:0007669"/>
    <property type="project" value="UniProtKB-KW"/>
</dbReference>
<evidence type="ECO:0000256" key="9">
    <source>
        <dbReference type="SAM" id="MobiDB-lite"/>
    </source>
</evidence>
<feature type="compositionally biased region" description="Acidic residues" evidence="9">
    <location>
        <begin position="215"/>
        <end position="234"/>
    </location>
</feature>
<comment type="subcellular location">
    <subcellularLocation>
        <location evidence="2">Cytoplasm</location>
    </subcellularLocation>
    <subcellularLocation>
        <location evidence="1">Nucleus</location>
    </subcellularLocation>
</comment>
<evidence type="ECO:0000256" key="8">
    <source>
        <dbReference type="ARBA" id="ARBA00023306"/>
    </source>
</evidence>
<dbReference type="PANTHER" id="PTHR12786:SF1">
    <property type="entry name" value="SPLICING REGULATOR SDE2"/>
    <property type="match status" value="1"/>
</dbReference>
<dbReference type="EMBL" id="AJWJ01000118">
    <property type="protein sequence ID" value="KAF2075028.1"/>
    <property type="molecule type" value="Genomic_DNA"/>
</dbReference>
<dbReference type="InterPro" id="IPR053822">
    <property type="entry name" value="SDE2-like_dom"/>
</dbReference>
<comment type="caution">
    <text evidence="11">The sequence shown here is derived from an EMBL/GenBank/DDBJ whole genome shotgun (WGS) entry which is preliminary data.</text>
</comment>
<evidence type="ECO:0000256" key="5">
    <source>
        <dbReference type="ARBA" id="ARBA00022664"/>
    </source>
</evidence>
<evidence type="ECO:0000256" key="4">
    <source>
        <dbReference type="ARBA" id="ARBA00022490"/>
    </source>
</evidence>
<dbReference type="Proteomes" id="UP000695562">
    <property type="component" value="Unassembled WGS sequence"/>
</dbReference>
<sequence length="247" mass="28039">MTTHNITIRLPQKFPHIDSRFISFENVLLDSLTEIKEKIHSLTNIPIDNQYLKPISSIDREQQVYYDLLLTVVGGKGGFGSLLRGNSKKVGQKKTTNFEACRDLSGRRLRHVNNERRIKDWQTDEEARKIAINALNKSNNKKDQDDADKEFDDSKYQAENEQVLNKVSQSIEKGLELLKNKSTTTTTTTTTTSTATATTTSTAALTSLSLYLPDFGDDDDDEDLDESEQEEEEKEKETKTTKVKKTK</sequence>
<dbReference type="GO" id="GO:0005634">
    <property type="term" value="C:nucleus"/>
    <property type="evidence" value="ECO:0007669"/>
    <property type="project" value="UniProtKB-SubCell"/>
</dbReference>
<keyword evidence="12" id="KW-1185">Reference proteome</keyword>
<keyword evidence="6" id="KW-0508">mRNA splicing</keyword>
<dbReference type="InterPro" id="IPR051421">
    <property type="entry name" value="RNA_Proc_DNA_Dmg_Regulator"/>
</dbReference>
<dbReference type="PANTHER" id="PTHR12786">
    <property type="entry name" value="SPLICING FACTOR SF3A-RELATED"/>
    <property type="match status" value="1"/>
</dbReference>
<dbReference type="GO" id="GO:0006397">
    <property type="term" value="P:mRNA processing"/>
    <property type="evidence" value="ECO:0007669"/>
    <property type="project" value="UniProtKB-KW"/>
</dbReference>
<evidence type="ECO:0000256" key="2">
    <source>
        <dbReference type="ARBA" id="ARBA00004496"/>
    </source>
</evidence>
<dbReference type="AlphaFoldDB" id="A0A8J4V0Y3"/>
<keyword evidence="4" id="KW-0963">Cytoplasm</keyword>
<reference evidence="11" key="1">
    <citation type="submission" date="2020-01" db="EMBL/GenBank/DDBJ databases">
        <title>Development of genomics and gene disruption for Polysphondylium violaceum indicates a role for the polyketide synthase stlB in stalk morphogenesis.</title>
        <authorList>
            <person name="Narita B."/>
            <person name="Kawabe Y."/>
            <person name="Kin K."/>
            <person name="Saito T."/>
            <person name="Gibbs R."/>
            <person name="Kuspa A."/>
            <person name="Muzny D."/>
            <person name="Queller D."/>
            <person name="Richards S."/>
            <person name="Strassman J."/>
            <person name="Sucgang R."/>
            <person name="Worley K."/>
            <person name="Schaap P."/>
        </authorList>
    </citation>
    <scope>NUCLEOTIDE SEQUENCE</scope>
    <source>
        <strain evidence="11">QSvi11</strain>
    </source>
</reference>
<protein>
    <recommendedName>
        <fullName evidence="10">SDE2-like domain-containing protein</fullName>
    </recommendedName>
</protein>
<evidence type="ECO:0000256" key="3">
    <source>
        <dbReference type="ARBA" id="ARBA00008726"/>
    </source>
</evidence>
<organism evidence="11 12">
    <name type="scientific">Polysphondylium violaceum</name>
    <dbReference type="NCBI Taxonomy" id="133409"/>
    <lineage>
        <taxon>Eukaryota</taxon>
        <taxon>Amoebozoa</taxon>
        <taxon>Evosea</taxon>
        <taxon>Eumycetozoa</taxon>
        <taxon>Dictyostelia</taxon>
        <taxon>Dictyosteliales</taxon>
        <taxon>Dictyosteliaceae</taxon>
        <taxon>Polysphondylium</taxon>
    </lineage>
</organism>
<dbReference type="OrthoDB" id="20750at2759"/>
<comment type="similarity">
    <text evidence="3">Belongs to the SDE2 family.</text>
</comment>
<dbReference type="Pfam" id="PF22782">
    <property type="entry name" value="SDE2"/>
    <property type="match status" value="1"/>
</dbReference>
<keyword evidence="8" id="KW-0131">Cell cycle</keyword>
<evidence type="ECO:0000256" key="1">
    <source>
        <dbReference type="ARBA" id="ARBA00004123"/>
    </source>
</evidence>
<evidence type="ECO:0000313" key="12">
    <source>
        <dbReference type="Proteomes" id="UP000695562"/>
    </source>
</evidence>
<evidence type="ECO:0000256" key="6">
    <source>
        <dbReference type="ARBA" id="ARBA00023187"/>
    </source>
</evidence>
<evidence type="ECO:0000313" key="11">
    <source>
        <dbReference type="EMBL" id="KAF2075028.1"/>
    </source>
</evidence>
<keyword evidence="7" id="KW-0539">Nucleus</keyword>
<gene>
    <name evidence="11" type="ORF">CYY_003680</name>
</gene>
<evidence type="ECO:0000259" key="10">
    <source>
        <dbReference type="Pfam" id="PF22782"/>
    </source>
</evidence>
<proteinExistence type="inferred from homology"/>
<accession>A0A8J4V0Y3</accession>
<dbReference type="GO" id="GO:0005737">
    <property type="term" value="C:cytoplasm"/>
    <property type="evidence" value="ECO:0007669"/>
    <property type="project" value="UniProtKB-SubCell"/>
</dbReference>
<feature type="region of interest" description="Disordered" evidence="9">
    <location>
        <begin position="211"/>
        <end position="247"/>
    </location>
</feature>
<keyword evidence="5" id="KW-0507">mRNA processing</keyword>
<feature type="domain" description="SDE2-like" evidence="10">
    <location>
        <begin position="74"/>
        <end position="172"/>
    </location>
</feature>